<feature type="transmembrane region" description="Helical" evidence="6">
    <location>
        <begin position="28"/>
        <end position="47"/>
    </location>
</feature>
<evidence type="ECO:0000313" key="7">
    <source>
        <dbReference type="EMBL" id="OWP48816.1"/>
    </source>
</evidence>
<dbReference type="InterPro" id="IPR005171">
    <property type="entry name" value="Cyt_c_oxidase_su4_prok"/>
</dbReference>
<protein>
    <recommendedName>
        <fullName evidence="9">Cytochrome C oxidase subunit IV family protein</fullName>
    </recommendedName>
</protein>
<dbReference type="AlphaFoldDB" id="A0A246F6K2"/>
<comment type="caution">
    <text evidence="7">The sequence shown here is derived from an EMBL/GenBank/DDBJ whole genome shotgun (WGS) entry which is preliminary data.</text>
</comment>
<dbReference type="RefSeq" id="WP_088420794.1">
    <property type="nucleotide sequence ID" value="NZ_NJBA01000008.1"/>
</dbReference>
<evidence type="ECO:0000256" key="4">
    <source>
        <dbReference type="ARBA" id="ARBA00022989"/>
    </source>
</evidence>
<dbReference type="EMBL" id="NJBA01000008">
    <property type="protein sequence ID" value="OWP48816.1"/>
    <property type="molecule type" value="Genomic_DNA"/>
</dbReference>
<name>A0A246F6K2_PSENT</name>
<dbReference type="STRING" id="46680.GCA_000807755_05787"/>
<comment type="subcellular location">
    <subcellularLocation>
        <location evidence="1">Cell membrane</location>
        <topology evidence="1">Multi-pass membrane protein</topology>
    </subcellularLocation>
</comment>
<evidence type="ECO:0008006" key="9">
    <source>
        <dbReference type="Google" id="ProtNLM"/>
    </source>
</evidence>
<evidence type="ECO:0000256" key="3">
    <source>
        <dbReference type="ARBA" id="ARBA00022692"/>
    </source>
</evidence>
<dbReference type="Pfam" id="PF03626">
    <property type="entry name" value="COX4_pro"/>
    <property type="match status" value="1"/>
</dbReference>
<dbReference type="Proteomes" id="UP000198145">
    <property type="component" value="Unassembled WGS sequence"/>
</dbReference>
<keyword evidence="5 6" id="KW-0472">Membrane</keyword>
<organism evidence="7 8">
    <name type="scientific">Pseudomonas nitroreducens</name>
    <dbReference type="NCBI Taxonomy" id="46680"/>
    <lineage>
        <taxon>Bacteria</taxon>
        <taxon>Pseudomonadati</taxon>
        <taxon>Pseudomonadota</taxon>
        <taxon>Gammaproteobacteria</taxon>
        <taxon>Pseudomonadales</taxon>
        <taxon>Pseudomonadaceae</taxon>
        <taxon>Pseudomonas</taxon>
    </lineage>
</organism>
<keyword evidence="2" id="KW-1003">Cell membrane</keyword>
<dbReference type="GO" id="GO:0005886">
    <property type="term" value="C:plasma membrane"/>
    <property type="evidence" value="ECO:0007669"/>
    <property type="project" value="UniProtKB-SubCell"/>
</dbReference>
<evidence type="ECO:0000256" key="6">
    <source>
        <dbReference type="SAM" id="Phobius"/>
    </source>
</evidence>
<sequence>MKTLLFAWLAMLPMSVAAVWLGHHAPDALLPVAAILLLGLGKAWLIVLRFMELNHGPRLWQALLLGWPLVITSVILALHATH</sequence>
<evidence type="ECO:0000256" key="2">
    <source>
        <dbReference type="ARBA" id="ARBA00022475"/>
    </source>
</evidence>
<proteinExistence type="predicted"/>
<feature type="transmembrane region" description="Helical" evidence="6">
    <location>
        <begin position="59"/>
        <end position="80"/>
    </location>
</feature>
<keyword evidence="3 6" id="KW-0812">Transmembrane</keyword>
<evidence type="ECO:0000313" key="8">
    <source>
        <dbReference type="Proteomes" id="UP000198145"/>
    </source>
</evidence>
<dbReference type="eggNOG" id="ENOG503067N">
    <property type="taxonomic scope" value="Bacteria"/>
</dbReference>
<accession>A0A246F6K2</accession>
<evidence type="ECO:0000256" key="1">
    <source>
        <dbReference type="ARBA" id="ARBA00004651"/>
    </source>
</evidence>
<reference evidence="7 8" key="1">
    <citation type="submission" date="2017-06" db="EMBL/GenBank/DDBJ databases">
        <title>Draft genome of Pseudomonas nitroreducens DF05.</title>
        <authorList>
            <person name="Iyer R."/>
        </authorList>
    </citation>
    <scope>NUCLEOTIDE SEQUENCE [LARGE SCALE GENOMIC DNA]</scope>
    <source>
        <strain evidence="7 8">DF05</strain>
    </source>
</reference>
<evidence type="ECO:0000256" key="5">
    <source>
        <dbReference type="ARBA" id="ARBA00023136"/>
    </source>
</evidence>
<gene>
    <name evidence="7" type="ORF">CEG18_22620</name>
</gene>
<keyword evidence="4 6" id="KW-1133">Transmembrane helix</keyword>